<dbReference type="GO" id="GO:0007411">
    <property type="term" value="P:axon guidance"/>
    <property type="evidence" value="ECO:0007669"/>
    <property type="project" value="TreeGrafter"/>
</dbReference>
<name>A0A8C5WZ85_LATLA</name>
<keyword evidence="4" id="KW-1185">Reference proteome</keyword>
<dbReference type="PRINTS" id="PR00700">
    <property type="entry name" value="PRTYPHPHTASE"/>
</dbReference>
<dbReference type="Pfam" id="PF00102">
    <property type="entry name" value="Y_phosphatase"/>
    <property type="match status" value="1"/>
</dbReference>
<reference evidence="3" key="2">
    <citation type="submission" date="2025-09" db="UniProtKB">
        <authorList>
            <consortium name="Ensembl"/>
        </authorList>
    </citation>
    <scope>IDENTIFICATION</scope>
</reference>
<evidence type="ECO:0000313" key="4">
    <source>
        <dbReference type="Proteomes" id="UP000694406"/>
    </source>
</evidence>
<dbReference type="PROSITE" id="PS50055">
    <property type="entry name" value="TYR_PHOSPHATASE_PTP"/>
    <property type="match status" value="1"/>
</dbReference>
<dbReference type="InterPro" id="IPR016130">
    <property type="entry name" value="Tyr_Pase_AS"/>
</dbReference>
<dbReference type="PROSITE" id="PS00383">
    <property type="entry name" value="TYR_PHOSPHATASE_1"/>
    <property type="match status" value="1"/>
</dbReference>
<evidence type="ECO:0000313" key="3">
    <source>
        <dbReference type="Ensembl" id="ENSLLTP00000024022.1"/>
    </source>
</evidence>
<dbReference type="GO" id="GO:0004725">
    <property type="term" value="F:protein tyrosine phosphatase activity"/>
    <property type="evidence" value="ECO:0007669"/>
    <property type="project" value="InterPro"/>
</dbReference>
<organism evidence="3 4">
    <name type="scientific">Laticauda laticaudata</name>
    <name type="common">Blue-ringed sea krait</name>
    <name type="synonym">Blue-lipped sea krait</name>
    <dbReference type="NCBI Taxonomy" id="8630"/>
    <lineage>
        <taxon>Eukaryota</taxon>
        <taxon>Metazoa</taxon>
        <taxon>Chordata</taxon>
        <taxon>Craniata</taxon>
        <taxon>Vertebrata</taxon>
        <taxon>Euteleostomi</taxon>
        <taxon>Lepidosauria</taxon>
        <taxon>Squamata</taxon>
        <taxon>Bifurcata</taxon>
        <taxon>Unidentata</taxon>
        <taxon>Episquamata</taxon>
        <taxon>Toxicofera</taxon>
        <taxon>Serpentes</taxon>
        <taxon>Colubroidea</taxon>
        <taxon>Elapidae</taxon>
        <taxon>Laticaudinae</taxon>
        <taxon>Laticauda</taxon>
    </lineage>
</organism>
<dbReference type="GO" id="GO:0005886">
    <property type="term" value="C:plasma membrane"/>
    <property type="evidence" value="ECO:0007669"/>
    <property type="project" value="TreeGrafter"/>
</dbReference>
<dbReference type="GO" id="GO:0045296">
    <property type="term" value="F:cadherin binding"/>
    <property type="evidence" value="ECO:0007669"/>
    <property type="project" value="TreeGrafter"/>
</dbReference>
<evidence type="ECO:0000259" key="2">
    <source>
        <dbReference type="PROSITE" id="PS50056"/>
    </source>
</evidence>
<dbReference type="FunFam" id="3.90.190.10:FF:000039">
    <property type="entry name" value="receptor-type tyrosine-protein phosphatase O isoform X1"/>
    <property type="match status" value="1"/>
</dbReference>
<dbReference type="GeneTree" id="ENSGT00940000154814"/>
<evidence type="ECO:0000259" key="1">
    <source>
        <dbReference type="PROSITE" id="PS50055"/>
    </source>
</evidence>
<dbReference type="GO" id="GO:0017147">
    <property type="term" value="F:Wnt-protein binding"/>
    <property type="evidence" value="ECO:0007669"/>
    <property type="project" value="TreeGrafter"/>
</dbReference>
<dbReference type="Proteomes" id="UP000694406">
    <property type="component" value="Unplaced"/>
</dbReference>
<reference evidence="3" key="1">
    <citation type="submission" date="2025-08" db="UniProtKB">
        <authorList>
            <consortium name="Ensembl"/>
        </authorList>
    </citation>
    <scope>IDENTIFICATION</scope>
</reference>
<proteinExistence type="predicted"/>
<accession>A0A8C5WZ85</accession>
<dbReference type="GO" id="GO:0090090">
    <property type="term" value="P:negative regulation of canonical Wnt signaling pathway"/>
    <property type="evidence" value="ECO:0007669"/>
    <property type="project" value="TreeGrafter"/>
</dbReference>
<dbReference type="AlphaFoldDB" id="A0A8C5WZ85"/>
<feature type="domain" description="Tyrosine-protein phosphatase" evidence="1">
    <location>
        <begin position="190"/>
        <end position="447"/>
    </location>
</feature>
<dbReference type="InterPro" id="IPR042996">
    <property type="entry name" value="PTPRO"/>
</dbReference>
<dbReference type="GO" id="GO:0072112">
    <property type="term" value="P:podocyte differentiation"/>
    <property type="evidence" value="ECO:0007669"/>
    <property type="project" value="TreeGrafter"/>
</dbReference>
<dbReference type="GO" id="GO:0003093">
    <property type="term" value="P:regulation of glomerular filtration"/>
    <property type="evidence" value="ECO:0007669"/>
    <property type="project" value="TreeGrafter"/>
</dbReference>
<dbReference type="SMART" id="SM00194">
    <property type="entry name" value="PTPc"/>
    <property type="match status" value="1"/>
</dbReference>
<dbReference type="PANTHER" id="PTHR47028">
    <property type="entry name" value="RECEPTOR-TYPE TYROSINE-PROTEIN PHOSPHATASE O"/>
    <property type="match status" value="1"/>
</dbReference>
<protein>
    <submittedName>
        <fullName evidence="3">Protein tyrosine phosphatase receptor type O</fullName>
    </submittedName>
</protein>
<dbReference type="Ensembl" id="ENSLLTT00000024892.1">
    <property type="protein sequence ID" value="ENSLLTP00000024022.1"/>
    <property type="gene ID" value="ENSLLTG00000017695.1"/>
</dbReference>
<dbReference type="PROSITE" id="PS50056">
    <property type="entry name" value="TYR_PHOSPHATASE_2"/>
    <property type="match status" value="1"/>
</dbReference>
<dbReference type="InterPro" id="IPR029021">
    <property type="entry name" value="Prot-tyrosine_phosphatase-like"/>
</dbReference>
<sequence>MEKLFSTELVLDAQNIVGYCISLACNTAANWFYTLRLVILQFPPSPSVTTSSPAQVSHLCISLVAKVLKFHADLLSLSSQFSVKPIKQLIYAAVLLLGNLLAYDKTCGAGTFVNFASLERDGKLPYNWRRSVFAFLTLLPSCLWTDYLLAFYINPWSKNGLKKRKLTNPVQLDDFDSYVKDMAKDSDYKFSLQFEELKLIGLETPHFAADLPMNRSKNRYTNILPYDFSRVQLVSMNEEEGSDYINANYIPGYNCSQEYIATQGPLPETRNDFWKMVLQQKSQIIVMLTQCNEKRRVKCDHYWPFAEEPVLYGDITVEMLSEEEQADWVFRNFRISYADEVQDVMHFNYTSWPDHGVPPTNAAESILQFVQMVRQQAMKSKGPMVVHCSAGVGRTGTFIALDRLLQHIHDHEFVDILGMVSDMRSYRMSMVQTEEQYIFIHQCVQLMWLKKKQQFCISDVIYENVSKS</sequence>
<dbReference type="GO" id="GO:0098978">
    <property type="term" value="C:glutamatergic synapse"/>
    <property type="evidence" value="ECO:0007669"/>
    <property type="project" value="TreeGrafter"/>
</dbReference>
<dbReference type="PROSITE" id="PS51257">
    <property type="entry name" value="PROKAR_LIPOPROTEIN"/>
    <property type="match status" value="1"/>
</dbReference>
<dbReference type="SMART" id="SM00404">
    <property type="entry name" value="PTPc_motif"/>
    <property type="match status" value="1"/>
</dbReference>
<dbReference type="Gene3D" id="3.90.190.10">
    <property type="entry name" value="Protein tyrosine phosphatase superfamily"/>
    <property type="match status" value="1"/>
</dbReference>
<feature type="domain" description="Tyrosine specific protein phosphatases" evidence="2">
    <location>
        <begin position="364"/>
        <end position="438"/>
    </location>
</feature>
<dbReference type="InterPro" id="IPR000387">
    <property type="entry name" value="Tyr_Pase_dom"/>
</dbReference>
<dbReference type="CDD" id="cd14614">
    <property type="entry name" value="R-PTPc-O"/>
    <property type="match status" value="1"/>
</dbReference>
<dbReference type="InterPro" id="IPR003595">
    <property type="entry name" value="Tyr_Pase_cat"/>
</dbReference>
<dbReference type="SUPFAM" id="SSF52799">
    <property type="entry name" value="(Phosphotyrosine protein) phosphatases II"/>
    <property type="match status" value="1"/>
</dbReference>
<dbReference type="InterPro" id="IPR000242">
    <property type="entry name" value="PTP_cat"/>
</dbReference>
<dbReference type="PANTHER" id="PTHR47028:SF1">
    <property type="entry name" value="RECEPTOR-TYPE TYROSINE-PROTEIN PHOSPHATASE O"/>
    <property type="match status" value="1"/>
</dbReference>
<dbReference type="GO" id="GO:0098982">
    <property type="term" value="C:GABA-ergic synapse"/>
    <property type="evidence" value="ECO:0007669"/>
    <property type="project" value="TreeGrafter"/>
</dbReference>